<comment type="caution">
    <text evidence="2">The sequence shown here is derived from an EMBL/GenBank/DDBJ whole genome shotgun (WGS) entry which is preliminary data.</text>
</comment>
<evidence type="ECO:0008006" key="4">
    <source>
        <dbReference type="Google" id="ProtNLM"/>
    </source>
</evidence>
<organism evidence="2 3">
    <name type="scientific">Lobosporangium transversale</name>
    <dbReference type="NCBI Taxonomy" id="64571"/>
    <lineage>
        <taxon>Eukaryota</taxon>
        <taxon>Fungi</taxon>
        <taxon>Fungi incertae sedis</taxon>
        <taxon>Mucoromycota</taxon>
        <taxon>Mortierellomycotina</taxon>
        <taxon>Mortierellomycetes</taxon>
        <taxon>Mortierellales</taxon>
        <taxon>Mortierellaceae</taxon>
        <taxon>Lobosporangium</taxon>
    </lineage>
</organism>
<dbReference type="OrthoDB" id="244495at2759"/>
<feature type="compositionally biased region" description="Polar residues" evidence="1">
    <location>
        <begin position="95"/>
        <end position="105"/>
    </location>
</feature>
<feature type="region of interest" description="Disordered" evidence="1">
    <location>
        <begin position="606"/>
        <end position="653"/>
    </location>
</feature>
<feature type="compositionally biased region" description="Polar residues" evidence="1">
    <location>
        <begin position="610"/>
        <end position="653"/>
    </location>
</feature>
<dbReference type="Gene3D" id="1.10.472.10">
    <property type="entry name" value="Cyclin-like"/>
    <property type="match status" value="1"/>
</dbReference>
<dbReference type="InParanoid" id="A0A1Y2GP42"/>
<dbReference type="EMBL" id="MCFF01000018">
    <property type="protein sequence ID" value="ORZ16025.1"/>
    <property type="molecule type" value="Genomic_DNA"/>
</dbReference>
<protein>
    <recommendedName>
        <fullName evidence="4">Cyclin N-terminal domain-containing protein</fullName>
    </recommendedName>
</protein>
<reference evidence="2 3" key="1">
    <citation type="submission" date="2016-07" db="EMBL/GenBank/DDBJ databases">
        <title>Pervasive Adenine N6-methylation of Active Genes in Fungi.</title>
        <authorList>
            <consortium name="DOE Joint Genome Institute"/>
            <person name="Mondo S.J."/>
            <person name="Dannebaum R.O."/>
            <person name="Kuo R.C."/>
            <person name="Labutti K."/>
            <person name="Haridas S."/>
            <person name="Kuo A."/>
            <person name="Salamov A."/>
            <person name="Ahrendt S.R."/>
            <person name="Lipzen A."/>
            <person name="Sullivan W."/>
            <person name="Andreopoulos W.B."/>
            <person name="Clum A."/>
            <person name="Lindquist E."/>
            <person name="Daum C."/>
            <person name="Ramamoorthy G.K."/>
            <person name="Gryganskyi A."/>
            <person name="Culley D."/>
            <person name="Magnuson J.K."/>
            <person name="James T.Y."/>
            <person name="O'Malley M.A."/>
            <person name="Stajich J.E."/>
            <person name="Spatafora J.W."/>
            <person name="Visel A."/>
            <person name="Grigoriev I.V."/>
        </authorList>
    </citation>
    <scope>NUCLEOTIDE SEQUENCE [LARGE SCALE GENOMIC DNA]</scope>
    <source>
        <strain evidence="2 3">NRRL 3116</strain>
    </source>
</reference>
<feature type="region of interest" description="Disordered" evidence="1">
    <location>
        <begin position="409"/>
        <end position="470"/>
    </location>
</feature>
<accession>A0A1Y2GP42</accession>
<evidence type="ECO:0000256" key="1">
    <source>
        <dbReference type="SAM" id="MobiDB-lite"/>
    </source>
</evidence>
<feature type="compositionally biased region" description="Polar residues" evidence="1">
    <location>
        <begin position="43"/>
        <end position="52"/>
    </location>
</feature>
<dbReference type="AlphaFoldDB" id="A0A1Y2GP42"/>
<feature type="compositionally biased region" description="Basic and acidic residues" evidence="1">
    <location>
        <begin position="417"/>
        <end position="435"/>
    </location>
</feature>
<proteinExistence type="predicted"/>
<evidence type="ECO:0000313" key="3">
    <source>
        <dbReference type="Proteomes" id="UP000193648"/>
    </source>
</evidence>
<feature type="region of interest" description="Disordered" evidence="1">
    <location>
        <begin position="1"/>
        <end position="135"/>
    </location>
</feature>
<name>A0A1Y2GP42_9FUNG</name>
<dbReference type="RefSeq" id="XP_021881372.1">
    <property type="nucleotide sequence ID" value="XM_022024138.1"/>
</dbReference>
<sequence length="733" mass="81775">MNTSQTCDDHPSASPNFRSEYEAPFAPCTRQSSLSPSPPPSPIHNTWSSNTLPHKDISSHHDDTFRSILRSPRVAKTSSSSISYHRNHHSYSHSDGSPYTINHIHSNPEPPARSASSTYRSSPYASPRINNRLPSVIDRMKADLKPHHRSSAKTPSRPYYHHNQHYPMSSLSTADPNYRHPSPTVQTLYSDMKSRDNSLHPVPARTLFRNEVTQRAYSGQSSQMKRSFERLQRMDSGKVEYRTIAFCTHLTISRWEPPLPTSTDGSTEEGSSSATSSPEAARNNPAHAARLLTLANYISHILSLTAGIPNKQPHSAVAHQPKPEQAVAGNRINSTSSSNSVSVNVSSGPGPIKSESGRQHRYSPDYHHHLIRRNAHHQALQPMRGHSGLQQCPQDESVIYPYRNEPSYEQSYQEGPHVFDQRARSSARQDRHESMSRASSQFLSHQARRPNYEHEPQFQTGPPRDPPPLLRIPYPNLTLTLALIYVDRLKAKNKDAKGEAGCSHRLFLVAFIIAAKYRCSVELASPLTQDMDGFNQEHGSYGLEPSVDNRDNDNEYFVDGPLRPMSGVSTASTEQNLERSNAELIFSNDAWVRLLNLGSFYRQPIPARPTANSRNQGSYHHSHHTQSSGSPNSRASSEQSMLGQPSPSATSLRVRTPSDLATQAPFHAQTSFPSNSSIINATNASPTAAMLQVEDLDRMEAEFLTFLNYDLATMSHDLETCWNLLVGKKESRP</sequence>
<feature type="compositionally biased region" description="Low complexity" evidence="1">
    <location>
        <begin position="333"/>
        <end position="347"/>
    </location>
</feature>
<feature type="region of interest" description="Disordered" evidence="1">
    <location>
        <begin position="312"/>
        <end position="360"/>
    </location>
</feature>
<feature type="region of interest" description="Disordered" evidence="1">
    <location>
        <begin position="256"/>
        <end position="283"/>
    </location>
</feature>
<feature type="compositionally biased region" description="Basic and acidic residues" evidence="1">
    <location>
        <begin position="53"/>
        <end position="65"/>
    </location>
</feature>
<keyword evidence="3" id="KW-1185">Reference proteome</keyword>
<feature type="compositionally biased region" description="Low complexity" evidence="1">
    <location>
        <begin position="261"/>
        <end position="281"/>
    </location>
</feature>
<dbReference type="Proteomes" id="UP000193648">
    <property type="component" value="Unassembled WGS sequence"/>
</dbReference>
<gene>
    <name evidence="2" type="ORF">BCR41DRAFT_353376</name>
</gene>
<feature type="compositionally biased region" description="Polar residues" evidence="1">
    <location>
        <begin position="114"/>
        <end position="133"/>
    </location>
</feature>
<dbReference type="CDD" id="cd20557">
    <property type="entry name" value="CYCLIN_ScPCL1-like"/>
    <property type="match status" value="1"/>
</dbReference>
<dbReference type="GeneID" id="33565982"/>
<evidence type="ECO:0000313" key="2">
    <source>
        <dbReference type="EMBL" id="ORZ16025.1"/>
    </source>
</evidence>